<dbReference type="PANTHER" id="PTHR43775:SF51">
    <property type="entry name" value="INACTIVE PHENOLPHTHIOCEROL SYNTHESIS POLYKETIDE SYNTHASE TYPE I PKS1-RELATED"/>
    <property type="match status" value="1"/>
</dbReference>
<dbReference type="SMART" id="SM00827">
    <property type="entry name" value="PKS_AT"/>
    <property type="match status" value="3"/>
</dbReference>
<dbReference type="SUPFAM" id="SSF47336">
    <property type="entry name" value="ACP-like"/>
    <property type="match status" value="3"/>
</dbReference>
<dbReference type="InterPro" id="IPR020807">
    <property type="entry name" value="PKS_DH"/>
</dbReference>
<dbReference type="Pfam" id="PF00698">
    <property type="entry name" value="Acyl_transf_1"/>
    <property type="match status" value="3"/>
</dbReference>
<dbReference type="InterPro" id="IPR015083">
    <property type="entry name" value="NorB/c/GfsB-D-like_docking"/>
</dbReference>
<dbReference type="Pfam" id="PF00109">
    <property type="entry name" value="ketoacyl-synt"/>
    <property type="match status" value="3"/>
</dbReference>
<feature type="region of interest" description="C-terminal hotdog fold" evidence="9">
    <location>
        <begin position="4678"/>
        <end position="4822"/>
    </location>
</feature>
<dbReference type="CDD" id="cd05195">
    <property type="entry name" value="enoyl_red"/>
    <property type="match status" value="1"/>
</dbReference>
<dbReference type="SMART" id="SM00826">
    <property type="entry name" value="PKS_DH"/>
    <property type="match status" value="2"/>
</dbReference>
<dbReference type="InterPro" id="IPR013154">
    <property type="entry name" value="ADH-like_N"/>
</dbReference>
<sequence>MADNDTLREYLKLVSADLHRTRQRLREVEDSEREPVAIVGMSCRYPGGVDSPERLWQLVAAGADGIGPFPTDRGWDLGRLFDADPDRPATSYVREGGFVDDAGDFDPAFFGISPREALAMDPQQRLLLEASWEAVERAGIDPTSLRGTGTGVFAGTSDQSYLALLAGAVHDSEGYLLTGGATAVVSGRVSYVLGLEGPAVTVDTACSSSLVALHLAVQSLRRGECTLALASGVTVMATPGVFTEFSRQRGLAGDGRCKSFAAAADGTGWSEGVGVLLVERLSDARRNGHPVLAVVRGSAVNQDGASNGLTAPNGPSQQRVILQALANAGLAPSDVDTVEAHGTGTTLGDPIEAQALIATYGQDRAGGAPLFVGSVKSNIGHPQAAAGVAGVIKAVMAIRHGVLPKTLHVDEPTPHVEWTAGDVALLTEARDWPDTGRPRRAGVSSFGVSGTNAHVIVEQAPAPEQPETPGAEPGDGAPAGVVAVPVSARTPEALRAQAARLRADIAADPAADLADLGHSLATTRAAMEHRAVVLAADRDGLLAALTALEEGTAREDVVCGTAREGKVTFLFTGQGAQRAGMGRELYAADTVFAAAFDEVCRHLDPHLPRPLREVVFSDDTGLLDQTMWTQAALFAVEVALTRRLAHWGVHPDHLLGHSIGEIVAAHVAGVLSLEDACALVAARGRLMQELPAGGAMLSVRAAEDDVRAALAGLTGRVDVAAVNGPLSVVVSGDADAVDALDARWTADGWKTRRLQVSHAFHSPRMDAMLEAFAGELRRLTFHPPRLPVVSNLTGLPADPAELCTPEYWVRHVREAVRFADGIAWLAAGNTATYVEIGPDGVLTAMAQDVLGEARTVPTMRRGRAEVPTLRTAVATLHTLGVAIDWPALHGGRGRRVPLPTYAFQHQRFWPRPAPGRGNVAAAGLGVTDHPLLGAGVALANGDEVLFTGRLSTATHPVLADHVVLGRVVLPGTAFVELAIRAGDQVDCAVVEELVLEQPLVIPPDAAVQLQVLVGAADAGGRRSIAFHSRVEDAAADGWPDAPWTRHAGGTLAPAPQPAQDPEPLSWPSDAPELAAEDLYGMLTGLGLDYGPVFRGVRTVRRRGDELFAELELPADEEPEARRYGLHPALLDAGLQALAGRGAEPGAGEARAGLPFSFSGVVLRATGAARLRVRLRPDGADAVSLDAFDTDGAPVASVSRVVLRPVSADQLDTRTAGPAGLLQLRWSPVTTGAAPSDELTWATTGAGGLADLPADGFPDVVVAPVAGHPATAAGVRAATGAALRLLQDWLATADAAGSKLLLVTRGAVAATAEDRVTDLAGAAVWGLARTAQTEHPGGIVLVDLPVDLPNDLPIGRLTAGEHDDALRAALASGEPQLAVRGDALYAARLARADADPGLRPPAGHPWRLDTHAAGSLDGLRLVPHDAAGPLGEGQVRVGVRAAGLNFRDVLRALDMYPGDVLLGAEVAGVVLEVGAGVDALRPGDRVLGICAGSFGPVAVADHRLLARMPEGWTFAQAAAVPIVFGTAYYGLVDLAGLSAGQSVLVHAATGGVGTAAVQLARHLGAEVFATAAPAKQDGLRAIGIPDDHIASSRDLDFEARFSATTGGRGVDVVLDALAGEFVDASLRLLPRGGQFVEMGKNDVRDPDEVAVDHPGVRYRAFDFIEAGPERIQAILVQLMAWFADGTLRLPPIRAWDVRRAPDAFRHVSQARQIGKVVLTVPRPLDPEGTVLVTGGTGRLAGLLARHLAAEHGVRHFLLTGRRGPDAPGAAELVADLAALGAAADVVACDVTDRAALAALLGAVPATRPLTGVFHTAGVLDDGVLGALDPQRLDTVLAPKVDAALHLDALTRDLDLAAFVMFSSVSGTIGAAGQGGYAAANACLDAIAHRRHADGLPAQSLAWGAWAGGGMVGRLTDGDRARIEGSGFPPLAPAEGLALLDAALAAPAAALVPTGLDLTVLTAAAAGLPPLLRGLVRAPSRRAAASADGDGGTGLAYQLIGHSPADRHRILLDRVRADAAAVVGLPGPEAVEPGRAFKELGFDSLTSIELRNRLAAATGLRLPATLVFDHPTPDAVTVHLLRELLDGLLGDADAQPAAGAGAAATRRDAATDDPIAIVGIGCRFPGGADTPEDLWRIVAASQDVVGAFPADRGWAVEHLYEPGSSYTYEGGFVDTVADFDAAFFAISPREAVTMDPQQRLLLETSWEAFERAGIDPEALRGSRTGVFVGTATTGYGIGRFDLPEGSAPHLLTGTATSVMSGRLAYTFGLEGPVVTIDTACSSSLVALHLAAEALRRDECDLAVAGGATVMTTPGMFIDSSRGGALAPDGRCKAFAAGADGTGWGEGVGVVVVERLSDARRLGHPVLGIVRGSAVNHDGASNGLTAPNGPSQQRVIASALANAGLDASEVDAVEAHGTGTALGDPIEAQALLATYGRARTAERPLWLGSIKSNIGHTQSAAGIAGVIKMVLAMRHGLLPATLHVGEPSTFVDWSDGTVRLLTEPTAWPQHGAPRRAGVSSFGMSGTNAHVIIEQAPPSPGFIAPPGEPPAGAPWLLSARSAAALRAQAARLRTHLDEHPELAPAAVAHALGTTRSRLPHRAVLLAGDRAGFAGLLDALAADSDAPGLVRGTAGPGGKVAFVFPGQGSQWAGMATALLDSSPVFAASVQECDDALRPFLGWSVGDVLRGADDEHPLERMDVVQPVLFTMMVSLAALWRSQGLRPSAVVGHSQGEIAAAYVAGGLTLPDAARIVALRSRMLADLAGQGSMLAVPLPADEVEARLAGRDGLHVAAINGPRVVAVSGLPALVDQLAEELTAEGLRVRKVRINGAGHSPQIDVLHERALEAFRDVAPLPGGEIVFYSTVTGGPLDTAELDAGYWFRNMRQPVRFGPAVGALLRDGHSVFVEASPHPVLHAAVQDSAEDAGTEIVAVGTLRRDEGGEDQFLASVAEAFVGAPFAWTALPQRQADAVPLPTYAFQRRRFWLEPAAEPAVATGGHDPAEARFWDAVDRADLTALADALAEDDTDRLAPALPVLASWRARQSRRSTVDGWRYEVRWRPVTPGEPALSGTWLVLAPQDGAADLTDRCAALLTEHGGSAITLACRDAGQVAGILAAAVDPAAPPAGILSLLALDGTAHPEHPDVTRGTAGNLAFVHAMAALTTDAGFEVPLWFATRGAVGVSRADRVAAPAQAQTWGLGLVAGLELPGLWGGLLDLPETVDARAAARIAAVLGGAHGEDQVAVRAAGVHARRMVRAEPATADPRERWQPHGTVLVTGGTGAIGAHVARWLAGAGAERLVLTSRSGPSAAGAAELARELADTGVDVRVEACDVADRAALAGLLASLADGPPLTAVIHAAGVAQSTPVTGIDLAEFAMTARAKATGATNLDELTGDDLEAFVVFSSGASVWGGAGQAAYAAANAHLDALCLRRRARGLAALSVSWGGWAGGGMASAEAVEQLGRRGLHVMAPDLAIEALAQAIGGTEPLLTVADIDWQRFTPGYTAARSRPLIGDIAEVHLLQETDRSGSAPGEAQTNEVAAHLATLPAGEHKRYLLDLVRTHAAAALGFSGPEEIEPGRAFREVGFDSLTAVEVRNRLRAATGLKLPTTLVFDHPTPVVLAEHLRTALLGGEVAGPVAVAAAGADEPIAIIGMGCRYAGGVRSPEDLWELVLTGGDAIGGFPDDRGWDLEALYDPDPEKLGASYVREGGFIYDAGLFDAEFFSISPREALAMDPQQRLLLETSWEAIERGGIDPRSLAGSRSGVFVGTSFQGYGLGAHHGLGAAEGFFLTGTGTAAVSGRVAYTFGLEGPAVTVDTACSSSLVALHLAAQALRQGECDLAIAGGVAVLPTPVSFTEFSRQRGLAPDGRCKAFAAAADGTGWGEGAGVVLVERLSDARRNGHPILAVLAGSATNQDGASNGLTAPNGPSQQRVIAQALANAGLQASEVDAVEAHGTGTTLGDPIEAQAILATYGQDRPAERPLWLGSVKSNIGHTQSAAGVAGVIKMVMAIRHGVLPRTLHVDEPTPHVDWTAGAVELLTDTQPWPETGRPRRAGVSSFGGSGTNAHAVIEQAPDPEPVAAEPADGVAPWLVSARSEDALREQARQLRDHLRGAAGSGATDVAHSLATTRTSFEHRAVLLGAGRDALLDRLDDLAEGRAGAGIITGTAREGGVAFVFPGQGGQSAGMAAGLLDSSPVFADAIDACALALAPHVDWSLHDVLRDTPGAASLDRVDVVQPALFAVMAGLTALWRSWGVRPDAVIGHSQGEVAAAYAAGGLTLEDAARLAAVRGRLLAGITGGGGMASVWLSPAQAQERLERFPTLSVAAVNGPGVTVVAGPVADLDAFTADCGTDQVRVKRIVVDYASHTAEMEVLREPLLAALAGLTPRASDVPFWSTVDNRWTDTRTLDAEYWFRNLRQTVLLEPGIRALAADGYRAFLEVSPHPVLAVAVRGTLDTVEDRADDAAVVVGSLRRDDTGLDRMVRSAAELHVHGVPVDWAAVTAAPAARIVPLPTYPFQHRRYWLTPGPAAVQGDLRAAGLATPDHPLLGAAVGLAETDGLLLTGRLSAADRPWLADHAVMGTVLLPGTAFVELALQAGEQVGAADLEELTIESPLVLPERGAAQLQVVVGAADAAGRRTVTIHARPEGDDTSGPAAWTRHASATLTATGGAPDFDLAQWPPSGAEAVEIDGFYDDLTDRGYEYGRSFQGMRAMWQRDGEVFAEVALPEDEAGPAGAYGIHPALLDAALHGIGLLRTLNQGDDAPPRGAELPFSWSGVRLFATGAASVRVRLSAHGPDGIAVRVADATGAPVATVGALVARPLPSGFGAAGAADRLRRDALFHLDWVDVPADPAGYPGRWLVVDGPALATAVEASGNTVLTCADAAQIGEHFGTGGDDPGLVTVELPGPEDGDPAGAAERAVHRALALAQRWIGDERFGEARLVVLTRGAVAIDDTEAPDLAHASAWGLLRSAQSEHPGRFVLVDVADDASLDQVPAAVLTGEPQTAIRAGRITAPRLTRIATSAGDTGPVIDPAGTVLVTGGTGTLGSALARHLVTVHGVRHLLITSRRGPAAPGADVLAADLAALGTEVTVAACDTADRDALAELLAAIPADRPLTAVVHTVGLLDDGIIAALDPARVDRVMRGKVRGAVNLHELTSDANLSAFVLFSSAAGTFGGAGQGNYAAANAFLDALAQRRRAAGLVATSLPWGPWEQPTGMTGALSEADVMRVRRTGLRPMSTPDGMALFDAAVRDGAPVVIPMLFETGALRAANGPLLHLLRSLVRTPVRQEAAPAHGDSAQLRRQLHDLPDEERHGAVLDLVRSHVAIVLGYTSPGEVRSERGFLDLGMDSLTGVELRNRIAAVTGLRLPATLVFDHPTPVALAHHLRHALVPPPKAPADTALDELDRLEVVLGAVHADDEDRARVGRRLRELLATWNGGPDAGAAGNLESATAEELFDFLDRSL</sequence>
<dbReference type="InterPro" id="IPR049900">
    <property type="entry name" value="PKS_mFAS_DH"/>
</dbReference>
<dbReference type="Gene3D" id="3.30.70.3290">
    <property type="match status" value="3"/>
</dbReference>
<dbReference type="NCBIfam" id="NF045894">
    <property type="entry name" value="PKS_plus_SDR"/>
    <property type="match status" value="1"/>
</dbReference>
<keyword evidence="15" id="KW-1185">Reference proteome</keyword>
<dbReference type="Pfam" id="PF13602">
    <property type="entry name" value="ADH_zinc_N_2"/>
    <property type="match status" value="1"/>
</dbReference>
<dbReference type="SUPFAM" id="SSF55048">
    <property type="entry name" value="Probable ACP-binding domain of malonyl-CoA ACP transacylase"/>
    <property type="match status" value="3"/>
</dbReference>
<keyword evidence="7" id="KW-0511">Multifunctional enzyme</keyword>
<dbReference type="InterPro" id="IPR042104">
    <property type="entry name" value="PKS_dehydratase_sf"/>
</dbReference>
<protein>
    <submittedName>
        <fullName evidence="14">Type I polyketide synthase</fullName>
    </submittedName>
</protein>
<dbReference type="InterPro" id="IPR018201">
    <property type="entry name" value="Ketoacyl_synth_AS"/>
</dbReference>
<dbReference type="Pfam" id="PF18369">
    <property type="entry name" value="PKS_DE"/>
    <property type="match status" value="1"/>
</dbReference>
<dbReference type="PROSITE" id="PS52004">
    <property type="entry name" value="KS3_2"/>
    <property type="match status" value="3"/>
</dbReference>
<keyword evidence="3" id="KW-0596">Phosphopantetheine</keyword>
<name>A0ABV9WL67_9ACTN</name>
<evidence type="ECO:0000256" key="2">
    <source>
        <dbReference type="ARBA" id="ARBA00004792"/>
    </source>
</evidence>
<feature type="domain" description="Carrier" evidence="11">
    <location>
        <begin position="5309"/>
        <end position="5384"/>
    </location>
</feature>
<dbReference type="InterPro" id="IPR020843">
    <property type="entry name" value="ER"/>
</dbReference>
<dbReference type="InterPro" id="IPR011032">
    <property type="entry name" value="GroES-like_sf"/>
</dbReference>
<dbReference type="PROSITE" id="PS52019">
    <property type="entry name" value="PKS_MFAS_DH"/>
    <property type="match status" value="2"/>
</dbReference>
<keyword evidence="8" id="KW-0012">Acyltransferase</keyword>
<dbReference type="InterPro" id="IPR014030">
    <property type="entry name" value="Ketoacyl_synth_N"/>
</dbReference>
<comment type="cofactor">
    <cofactor evidence="1">
        <name>pantetheine 4'-phosphate</name>
        <dbReference type="ChEBI" id="CHEBI:47942"/>
    </cofactor>
</comment>
<dbReference type="SUPFAM" id="SSF52151">
    <property type="entry name" value="FabD/lysophospholipase-like"/>
    <property type="match status" value="3"/>
</dbReference>
<feature type="active site" description="Proton acceptor; for dehydratase activity" evidence="9">
    <location>
        <position position="4571"/>
    </location>
</feature>
<feature type="domain" description="Ketosynthase family 3 (KS3)" evidence="12">
    <location>
        <begin position="33"/>
        <end position="459"/>
    </location>
</feature>
<dbReference type="InterPro" id="IPR049552">
    <property type="entry name" value="PKS_DH_N"/>
</dbReference>
<dbReference type="PROSITE" id="PS00012">
    <property type="entry name" value="PHOSPHOPANTETHEINE"/>
    <property type="match status" value="3"/>
</dbReference>
<dbReference type="InterPro" id="IPR020806">
    <property type="entry name" value="PKS_PP-bd"/>
</dbReference>
<evidence type="ECO:0000256" key="9">
    <source>
        <dbReference type="PROSITE-ProRule" id="PRU01363"/>
    </source>
</evidence>
<dbReference type="Pfam" id="PF21089">
    <property type="entry name" value="PKS_DH_N"/>
    <property type="match status" value="2"/>
</dbReference>
<evidence type="ECO:0000256" key="3">
    <source>
        <dbReference type="ARBA" id="ARBA00022450"/>
    </source>
</evidence>
<dbReference type="PROSITE" id="PS50075">
    <property type="entry name" value="CARRIER"/>
    <property type="match status" value="3"/>
</dbReference>
<evidence type="ECO:0000256" key="4">
    <source>
        <dbReference type="ARBA" id="ARBA00022553"/>
    </source>
</evidence>
<evidence type="ECO:0000313" key="14">
    <source>
        <dbReference type="EMBL" id="MFC5008318.1"/>
    </source>
</evidence>
<dbReference type="PROSITE" id="PS00606">
    <property type="entry name" value="KS3_1"/>
    <property type="match status" value="3"/>
</dbReference>
<feature type="domain" description="Carrier" evidence="11">
    <location>
        <begin position="3548"/>
        <end position="3623"/>
    </location>
</feature>
<dbReference type="SMART" id="SM00829">
    <property type="entry name" value="PKS_ER"/>
    <property type="match status" value="1"/>
</dbReference>
<dbReference type="InterPro" id="IPR041618">
    <property type="entry name" value="PKS_DE"/>
</dbReference>
<dbReference type="Pfam" id="PF00550">
    <property type="entry name" value="PP-binding"/>
    <property type="match status" value="3"/>
</dbReference>
<dbReference type="Proteomes" id="UP001595912">
    <property type="component" value="Unassembled WGS sequence"/>
</dbReference>
<evidence type="ECO:0000259" key="11">
    <source>
        <dbReference type="PROSITE" id="PS50075"/>
    </source>
</evidence>
<dbReference type="SMART" id="SM00825">
    <property type="entry name" value="PKS_KS"/>
    <property type="match status" value="3"/>
</dbReference>
<comment type="caution">
    <text evidence="14">The sequence shown here is derived from an EMBL/GenBank/DDBJ whole genome shotgun (WGS) entry which is preliminary data.</text>
</comment>
<dbReference type="SUPFAM" id="SSF53901">
    <property type="entry name" value="Thiolase-like"/>
    <property type="match status" value="3"/>
</dbReference>
<dbReference type="InterPro" id="IPR055123">
    <property type="entry name" value="SpnB-like_Rossmann"/>
</dbReference>
<dbReference type="Pfam" id="PF08240">
    <property type="entry name" value="ADH_N"/>
    <property type="match status" value="1"/>
</dbReference>
<dbReference type="CDD" id="cd00833">
    <property type="entry name" value="PKS"/>
    <property type="match status" value="3"/>
</dbReference>
<evidence type="ECO:0000313" key="15">
    <source>
        <dbReference type="Proteomes" id="UP001595912"/>
    </source>
</evidence>
<dbReference type="SMART" id="SM00822">
    <property type="entry name" value="PKS_KR"/>
    <property type="match status" value="3"/>
</dbReference>
<gene>
    <name evidence="14" type="ORF">ACFPIJ_62230</name>
</gene>
<feature type="domain" description="PKS/mFAS DH" evidence="13">
    <location>
        <begin position="929"/>
        <end position="1211"/>
    </location>
</feature>
<dbReference type="Pfam" id="PF14765">
    <property type="entry name" value="PS-DH"/>
    <property type="match status" value="2"/>
</dbReference>
<evidence type="ECO:0000256" key="6">
    <source>
        <dbReference type="ARBA" id="ARBA00023194"/>
    </source>
</evidence>
<accession>A0ABV9WL67</accession>
<feature type="active site" description="Proton acceptor; for dehydratase activity" evidence="9">
    <location>
        <position position="961"/>
    </location>
</feature>
<evidence type="ECO:0000256" key="8">
    <source>
        <dbReference type="ARBA" id="ARBA00023315"/>
    </source>
</evidence>
<dbReference type="SMART" id="SM00823">
    <property type="entry name" value="PKS_PP"/>
    <property type="match status" value="3"/>
</dbReference>
<keyword evidence="5" id="KW-0808">Transferase</keyword>
<dbReference type="CDD" id="cd08956">
    <property type="entry name" value="KR_3_FAS_SDR_x"/>
    <property type="match status" value="2"/>
</dbReference>
<dbReference type="InterPro" id="IPR036291">
    <property type="entry name" value="NAD(P)-bd_dom_sf"/>
</dbReference>
<dbReference type="InterPro" id="IPR009081">
    <property type="entry name" value="PP-bd_ACP"/>
</dbReference>
<feature type="domain" description="Ketosynthase family 3 (KS3)" evidence="12">
    <location>
        <begin position="3640"/>
        <end position="4066"/>
    </location>
</feature>
<feature type="domain" description="Carrier" evidence="11">
    <location>
        <begin position="2007"/>
        <end position="2082"/>
    </location>
</feature>
<feature type="region of interest" description="Disordered" evidence="10">
    <location>
        <begin position="1037"/>
        <end position="1070"/>
    </location>
</feature>
<dbReference type="InterPro" id="IPR014043">
    <property type="entry name" value="Acyl_transferase_dom"/>
</dbReference>
<organism evidence="14 15">
    <name type="scientific">Dactylosporangium cerinum</name>
    <dbReference type="NCBI Taxonomy" id="1434730"/>
    <lineage>
        <taxon>Bacteria</taxon>
        <taxon>Bacillati</taxon>
        <taxon>Actinomycetota</taxon>
        <taxon>Actinomycetes</taxon>
        <taxon>Micromonosporales</taxon>
        <taxon>Micromonosporaceae</taxon>
        <taxon>Dactylosporangium</taxon>
    </lineage>
</organism>
<dbReference type="Pfam" id="PF22953">
    <property type="entry name" value="SpnB_Rossmann"/>
    <property type="match status" value="2"/>
</dbReference>
<dbReference type="InterPro" id="IPR001227">
    <property type="entry name" value="Ac_transferase_dom_sf"/>
</dbReference>
<dbReference type="Gene3D" id="3.40.366.10">
    <property type="entry name" value="Malonyl-Coenzyme A Acyl Carrier Protein, domain 2"/>
    <property type="match status" value="3"/>
</dbReference>
<dbReference type="Gene3D" id="3.40.50.11460">
    <property type="match status" value="1"/>
</dbReference>
<evidence type="ECO:0000259" key="12">
    <source>
        <dbReference type="PROSITE" id="PS52004"/>
    </source>
</evidence>
<dbReference type="InterPro" id="IPR050091">
    <property type="entry name" value="PKS_NRPS_Biosynth_Enz"/>
</dbReference>
<evidence type="ECO:0000256" key="1">
    <source>
        <dbReference type="ARBA" id="ARBA00001957"/>
    </source>
</evidence>
<dbReference type="InterPro" id="IPR049551">
    <property type="entry name" value="PKS_DH_C"/>
</dbReference>
<dbReference type="InterPro" id="IPR006162">
    <property type="entry name" value="Ppantetheine_attach_site"/>
</dbReference>
<dbReference type="Gene3D" id="6.10.140.1830">
    <property type="match status" value="1"/>
</dbReference>
<dbReference type="InterPro" id="IPR014031">
    <property type="entry name" value="Ketoacyl_synth_C"/>
</dbReference>
<feature type="region of interest" description="C-terminal hotdog fold" evidence="9">
    <location>
        <begin position="1070"/>
        <end position="1211"/>
    </location>
</feature>
<dbReference type="SUPFAM" id="SSF50129">
    <property type="entry name" value="GroES-like"/>
    <property type="match status" value="1"/>
</dbReference>
<dbReference type="InterPro" id="IPR032821">
    <property type="entry name" value="PKS_assoc"/>
</dbReference>
<dbReference type="PANTHER" id="PTHR43775">
    <property type="entry name" value="FATTY ACID SYNTHASE"/>
    <property type="match status" value="1"/>
</dbReference>
<feature type="active site" description="Proton donor; for dehydratase activity" evidence="9">
    <location>
        <position position="1131"/>
    </location>
</feature>
<dbReference type="EMBL" id="JBHSIU010000131">
    <property type="protein sequence ID" value="MFC5008318.1"/>
    <property type="molecule type" value="Genomic_DNA"/>
</dbReference>
<dbReference type="Gene3D" id="3.40.47.10">
    <property type="match status" value="3"/>
</dbReference>
<dbReference type="InterPro" id="IPR036736">
    <property type="entry name" value="ACP-like_sf"/>
</dbReference>
<feature type="active site" description="Proton donor; for dehydratase activity" evidence="9">
    <location>
        <position position="4739"/>
    </location>
</feature>
<dbReference type="InterPro" id="IPR020841">
    <property type="entry name" value="PKS_Beta-ketoAc_synthase_dom"/>
</dbReference>
<dbReference type="InterPro" id="IPR016039">
    <property type="entry name" value="Thiolase-like"/>
</dbReference>
<dbReference type="Pfam" id="PF16197">
    <property type="entry name" value="KAsynt_C_assoc"/>
    <property type="match status" value="3"/>
</dbReference>
<feature type="domain" description="Ketosynthase family 3 (KS3)" evidence="12">
    <location>
        <begin position="2110"/>
        <end position="2531"/>
    </location>
</feature>
<evidence type="ECO:0000256" key="7">
    <source>
        <dbReference type="ARBA" id="ARBA00023268"/>
    </source>
</evidence>
<evidence type="ECO:0000256" key="5">
    <source>
        <dbReference type="ARBA" id="ARBA00022679"/>
    </source>
</evidence>
<dbReference type="InterPro" id="IPR057326">
    <property type="entry name" value="KR_dom"/>
</dbReference>
<keyword evidence="6" id="KW-0045">Antibiotic biosynthesis</keyword>
<dbReference type="Pfam" id="PF08990">
    <property type="entry name" value="Docking"/>
    <property type="match status" value="1"/>
</dbReference>
<proteinExistence type="predicted"/>
<dbReference type="Gene3D" id="1.10.1200.10">
    <property type="entry name" value="ACP-like"/>
    <property type="match status" value="3"/>
</dbReference>
<dbReference type="Gene3D" id="3.10.129.110">
    <property type="entry name" value="Polyketide synthase dehydratase"/>
    <property type="match status" value="2"/>
</dbReference>
<feature type="domain" description="PKS/mFAS DH" evidence="13">
    <location>
        <begin position="4539"/>
        <end position="4822"/>
    </location>
</feature>
<comment type="pathway">
    <text evidence="2">Antibiotic biosynthesis.</text>
</comment>
<dbReference type="InterPro" id="IPR013968">
    <property type="entry name" value="PKS_KR"/>
</dbReference>
<dbReference type="Gene3D" id="3.40.50.720">
    <property type="entry name" value="NAD(P)-binding Rossmann-like Domain"/>
    <property type="match status" value="3"/>
</dbReference>
<dbReference type="Pfam" id="PF02801">
    <property type="entry name" value="Ketoacyl-synt_C"/>
    <property type="match status" value="3"/>
</dbReference>
<dbReference type="InterPro" id="IPR016035">
    <property type="entry name" value="Acyl_Trfase/lysoPLipase"/>
</dbReference>
<feature type="region of interest" description="N-terminal hotdog fold" evidence="9">
    <location>
        <begin position="4539"/>
        <end position="4666"/>
    </location>
</feature>
<feature type="region of interest" description="N-terminal hotdog fold" evidence="9">
    <location>
        <begin position="929"/>
        <end position="1058"/>
    </location>
</feature>
<dbReference type="SUPFAM" id="SSF51735">
    <property type="entry name" value="NAD(P)-binding Rossmann-fold domains"/>
    <property type="match status" value="7"/>
</dbReference>
<dbReference type="Pfam" id="PF08659">
    <property type="entry name" value="KR"/>
    <property type="match status" value="3"/>
</dbReference>
<dbReference type="RefSeq" id="WP_380129009.1">
    <property type="nucleotide sequence ID" value="NZ_JBHSIU010000131.1"/>
</dbReference>
<dbReference type="Gene3D" id="3.90.180.10">
    <property type="entry name" value="Medium-chain alcohol dehydrogenases, catalytic domain"/>
    <property type="match status" value="1"/>
</dbReference>
<dbReference type="SMART" id="SM01294">
    <property type="entry name" value="PKS_PP_betabranch"/>
    <property type="match status" value="3"/>
</dbReference>
<reference evidence="15" key="1">
    <citation type="journal article" date="2019" name="Int. J. Syst. Evol. Microbiol.">
        <title>The Global Catalogue of Microorganisms (GCM) 10K type strain sequencing project: providing services to taxonomists for standard genome sequencing and annotation.</title>
        <authorList>
            <consortium name="The Broad Institute Genomics Platform"/>
            <consortium name="The Broad Institute Genome Sequencing Center for Infectious Disease"/>
            <person name="Wu L."/>
            <person name="Ma J."/>
        </authorList>
    </citation>
    <scope>NUCLEOTIDE SEQUENCE [LARGE SCALE GENOMIC DNA]</scope>
    <source>
        <strain evidence="15">CGMCC 4.7152</strain>
    </source>
</reference>
<dbReference type="CDD" id="cd08952">
    <property type="entry name" value="KR_1_SDR_x"/>
    <property type="match status" value="1"/>
</dbReference>
<dbReference type="InterPro" id="IPR016036">
    <property type="entry name" value="Malonyl_transacylase_ACP-bd"/>
</dbReference>
<keyword evidence="4" id="KW-0597">Phosphoprotein</keyword>
<evidence type="ECO:0000256" key="10">
    <source>
        <dbReference type="SAM" id="MobiDB-lite"/>
    </source>
</evidence>
<evidence type="ECO:0000259" key="13">
    <source>
        <dbReference type="PROSITE" id="PS52019"/>
    </source>
</evidence>